<evidence type="ECO:0000256" key="1">
    <source>
        <dbReference type="SAM" id="Phobius"/>
    </source>
</evidence>
<keyword evidence="3" id="KW-1185">Reference proteome</keyword>
<reference evidence="3" key="1">
    <citation type="journal article" date="2019" name="Int. J. Syst. Evol. Microbiol.">
        <title>The Global Catalogue of Microorganisms (GCM) 10K type strain sequencing project: providing services to taxonomists for standard genome sequencing and annotation.</title>
        <authorList>
            <consortium name="The Broad Institute Genomics Platform"/>
            <consortium name="The Broad Institute Genome Sequencing Center for Infectious Disease"/>
            <person name="Wu L."/>
            <person name="Ma J."/>
        </authorList>
    </citation>
    <scope>NUCLEOTIDE SEQUENCE [LARGE SCALE GENOMIC DNA]</scope>
    <source>
        <strain evidence="3">TISTR 1858</strain>
    </source>
</reference>
<keyword evidence="1" id="KW-1133">Transmembrane helix</keyword>
<accession>A0ABW5PYS1</accession>
<evidence type="ECO:0000313" key="2">
    <source>
        <dbReference type="EMBL" id="MFD2628187.1"/>
    </source>
</evidence>
<proteinExistence type="predicted"/>
<dbReference type="Proteomes" id="UP001597451">
    <property type="component" value="Unassembled WGS sequence"/>
</dbReference>
<organism evidence="2 3">
    <name type="scientific">Oceanobacillus kapialis</name>
    <dbReference type="NCBI Taxonomy" id="481353"/>
    <lineage>
        <taxon>Bacteria</taxon>
        <taxon>Bacillati</taxon>
        <taxon>Bacillota</taxon>
        <taxon>Bacilli</taxon>
        <taxon>Bacillales</taxon>
        <taxon>Bacillaceae</taxon>
        <taxon>Oceanobacillus</taxon>
    </lineage>
</organism>
<keyword evidence="1" id="KW-0812">Transmembrane</keyword>
<keyword evidence="1" id="KW-0472">Membrane</keyword>
<protein>
    <submittedName>
        <fullName evidence="2">Uncharacterized protein</fullName>
    </submittedName>
</protein>
<evidence type="ECO:0000313" key="3">
    <source>
        <dbReference type="Proteomes" id="UP001597451"/>
    </source>
</evidence>
<name>A0ABW5PYS1_9BACI</name>
<sequence>MKKYEEDGDTIEDQLTRSLEYESASLKSNVRLQIWIYSITLTLALIAFFIYLA</sequence>
<comment type="caution">
    <text evidence="2">The sequence shown here is derived from an EMBL/GenBank/DDBJ whole genome shotgun (WGS) entry which is preliminary data.</text>
</comment>
<dbReference type="RefSeq" id="WP_379560878.1">
    <property type="nucleotide sequence ID" value="NZ_CP085256.1"/>
</dbReference>
<feature type="transmembrane region" description="Helical" evidence="1">
    <location>
        <begin position="34"/>
        <end position="52"/>
    </location>
</feature>
<gene>
    <name evidence="2" type="ORF">ACFSUN_05260</name>
</gene>
<dbReference type="EMBL" id="JBHUMX010000013">
    <property type="protein sequence ID" value="MFD2628187.1"/>
    <property type="molecule type" value="Genomic_DNA"/>
</dbReference>